<gene>
    <name evidence="3" type="ORF">A2914_00495</name>
</gene>
<keyword evidence="1" id="KW-0067">ATP-binding</keyword>
<dbReference type="GO" id="GO:0018169">
    <property type="term" value="F:ribosomal S6-glutamic acid ligase activity"/>
    <property type="evidence" value="ECO:0007669"/>
    <property type="project" value="TreeGrafter"/>
</dbReference>
<organism evidence="3 4">
    <name type="scientific">Candidatus Nomurabacteria bacterium RIFCSPLOWO2_01_FULL_41_21</name>
    <dbReference type="NCBI Taxonomy" id="1801776"/>
    <lineage>
        <taxon>Bacteria</taxon>
        <taxon>Candidatus Nomuraibacteriota</taxon>
    </lineage>
</organism>
<accession>A0A1F6X2K3</accession>
<dbReference type="EMBL" id="MFVA01000017">
    <property type="protein sequence ID" value="OGI88323.1"/>
    <property type="molecule type" value="Genomic_DNA"/>
</dbReference>
<dbReference type="InterPro" id="IPR011761">
    <property type="entry name" value="ATP-grasp"/>
</dbReference>
<name>A0A1F6X2K3_9BACT</name>
<dbReference type="GO" id="GO:0009432">
    <property type="term" value="P:SOS response"/>
    <property type="evidence" value="ECO:0007669"/>
    <property type="project" value="TreeGrafter"/>
</dbReference>
<evidence type="ECO:0000259" key="2">
    <source>
        <dbReference type="PROSITE" id="PS50975"/>
    </source>
</evidence>
<dbReference type="Proteomes" id="UP000176423">
    <property type="component" value="Unassembled WGS sequence"/>
</dbReference>
<dbReference type="Pfam" id="PF08443">
    <property type="entry name" value="RimK"/>
    <property type="match status" value="1"/>
</dbReference>
<dbReference type="GO" id="GO:0005524">
    <property type="term" value="F:ATP binding"/>
    <property type="evidence" value="ECO:0007669"/>
    <property type="project" value="UniProtKB-UniRule"/>
</dbReference>
<evidence type="ECO:0000313" key="4">
    <source>
        <dbReference type="Proteomes" id="UP000176423"/>
    </source>
</evidence>
<protein>
    <recommendedName>
        <fullName evidence="2">ATP-grasp domain-containing protein</fullName>
    </recommendedName>
</protein>
<comment type="caution">
    <text evidence="3">The sequence shown here is derived from an EMBL/GenBank/DDBJ whole genome shotgun (WGS) entry which is preliminary data.</text>
</comment>
<dbReference type="PANTHER" id="PTHR21621">
    <property type="entry name" value="RIBOSOMAL PROTEIN S6 MODIFICATION PROTEIN"/>
    <property type="match status" value="1"/>
</dbReference>
<evidence type="ECO:0000256" key="1">
    <source>
        <dbReference type="PROSITE-ProRule" id="PRU00409"/>
    </source>
</evidence>
<feature type="domain" description="ATP-grasp" evidence="2">
    <location>
        <begin position="127"/>
        <end position="351"/>
    </location>
</feature>
<dbReference type="PROSITE" id="PS50975">
    <property type="entry name" value="ATP_GRASP"/>
    <property type="match status" value="1"/>
</dbReference>
<evidence type="ECO:0000313" key="3">
    <source>
        <dbReference type="EMBL" id="OGI88323.1"/>
    </source>
</evidence>
<dbReference type="AlphaFoldDB" id="A0A1F6X2K3"/>
<dbReference type="STRING" id="1801776.A2914_00495"/>
<keyword evidence="1" id="KW-0547">Nucleotide-binding</keyword>
<dbReference type="Gene3D" id="3.30.470.20">
    <property type="entry name" value="ATP-grasp fold, B domain"/>
    <property type="match status" value="1"/>
</dbReference>
<dbReference type="GO" id="GO:0005737">
    <property type="term" value="C:cytoplasm"/>
    <property type="evidence" value="ECO:0007669"/>
    <property type="project" value="TreeGrafter"/>
</dbReference>
<dbReference type="InterPro" id="IPR013651">
    <property type="entry name" value="ATP-grasp_RimK-type"/>
</dbReference>
<dbReference type="GO" id="GO:0046872">
    <property type="term" value="F:metal ion binding"/>
    <property type="evidence" value="ECO:0007669"/>
    <property type="project" value="InterPro"/>
</dbReference>
<sequence>MLENTKVKTVEEHGKIRKLAIGIYIPDWFYNSDESDKMFTDELIKTIKQSREYRPLRLNLAKLWIFSEKDAENFVRKNNLVAIVQHDSKFYRKNSKYSNNVKLLERHIPFFNSTKCQELGHNKIATKKVLREKNIPVLDDKAIHSLEELNEYLEEDNLYVVKPPSDGAGNGVKLIKKCEREFFTYDNGHWENVDIVEIKQENGERKIKIEHRASLKSPRSLFKKLFLDFTYHPMLVEPYFNDHGKGFSSLRCTVIGDMVVEAVKRTNFKNITSNIARGGSAKKFELSNDQKTTAIAVKNAVGAEYAGVDFLIRGEEWVIGEINIGPFTLFSKYTGVNVGKILGEHLIKKCDELRRY</sequence>
<reference evidence="3 4" key="1">
    <citation type="journal article" date="2016" name="Nat. Commun.">
        <title>Thousands of microbial genomes shed light on interconnected biogeochemical processes in an aquifer system.</title>
        <authorList>
            <person name="Anantharaman K."/>
            <person name="Brown C.T."/>
            <person name="Hug L.A."/>
            <person name="Sharon I."/>
            <person name="Castelle C.J."/>
            <person name="Probst A.J."/>
            <person name="Thomas B.C."/>
            <person name="Singh A."/>
            <person name="Wilkins M.J."/>
            <person name="Karaoz U."/>
            <person name="Brodie E.L."/>
            <person name="Williams K.H."/>
            <person name="Hubbard S.S."/>
            <person name="Banfield J.F."/>
        </authorList>
    </citation>
    <scope>NUCLEOTIDE SEQUENCE [LARGE SCALE GENOMIC DNA]</scope>
</reference>
<proteinExistence type="predicted"/>
<dbReference type="SUPFAM" id="SSF56059">
    <property type="entry name" value="Glutathione synthetase ATP-binding domain-like"/>
    <property type="match status" value="1"/>
</dbReference>
<dbReference type="PANTHER" id="PTHR21621:SF0">
    <property type="entry name" value="BETA-CITRYLGLUTAMATE SYNTHASE B-RELATED"/>
    <property type="match status" value="1"/>
</dbReference>